<dbReference type="EMBL" id="RBPV01000534">
    <property type="protein sequence ID" value="RMO48407.1"/>
    <property type="molecule type" value="Genomic_DNA"/>
</dbReference>
<dbReference type="Pfam" id="PF07045">
    <property type="entry name" value="DUF1330"/>
    <property type="match status" value="1"/>
</dbReference>
<dbReference type="Proteomes" id="UP000275613">
    <property type="component" value="Unassembled WGS sequence"/>
</dbReference>
<evidence type="ECO:0000313" key="6">
    <source>
        <dbReference type="Proteomes" id="UP000275613"/>
    </source>
</evidence>
<sequence length="98" mass="11265">MKAYVVVQETVDIEEIFNEYKSQVIASFEAYGGRFVTRGGNLTIVEGEWAHPRLVIIEFPTRQAVLDWYHSDRYQAILPLRKKSSRGNFVIVDGMPES</sequence>
<dbReference type="EMBL" id="BMZW01000051">
    <property type="protein sequence ID" value="GFZ62802.1"/>
    <property type="molecule type" value="Genomic_DNA"/>
</dbReference>
<comment type="caution">
    <text evidence="3">The sequence shown here is derived from an EMBL/GenBank/DDBJ whole genome shotgun (WGS) entry which is preliminary data.</text>
</comment>
<dbReference type="EMBL" id="LJQI01000154">
    <property type="protein sequence ID" value="KPX31917.1"/>
    <property type="molecule type" value="Genomic_DNA"/>
</dbReference>
<evidence type="ECO:0000313" key="5">
    <source>
        <dbReference type="Proteomes" id="UP000050490"/>
    </source>
</evidence>
<dbReference type="InterPro" id="IPR010753">
    <property type="entry name" value="DUF1330"/>
</dbReference>
<evidence type="ECO:0000313" key="4">
    <source>
        <dbReference type="EMBL" id="RMO48407.1"/>
    </source>
</evidence>
<dbReference type="AlphaFoldDB" id="A0A0P9QEF2"/>
<name>A0A0P9QEF2_PSEA0</name>
<reference evidence="4 6" key="2">
    <citation type="submission" date="2018-08" db="EMBL/GenBank/DDBJ databases">
        <title>Recombination of ecologically and evolutionarily significant loci maintains genetic cohesion in the Pseudomonas syringae species complex.</title>
        <authorList>
            <person name="Dillon M."/>
            <person name="Thakur S."/>
            <person name="Almeida R.N.D."/>
            <person name="Weir B.S."/>
            <person name="Guttman D.S."/>
        </authorList>
    </citation>
    <scope>NUCLEOTIDE SEQUENCE [LARGE SCALE GENOMIC DNA]</scope>
    <source>
        <strain evidence="4 6">ICMP 4316</strain>
    </source>
</reference>
<evidence type="ECO:0000259" key="1">
    <source>
        <dbReference type="Pfam" id="PF07045"/>
    </source>
</evidence>
<evidence type="ECO:0000313" key="3">
    <source>
        <dbReference type="EMBL" id="KPX31917.1"/>
    </source>
</evidence>
<dbReference type="InterPro" id="IPR011008">
    <property type="entry name" value="Dimeric_a/b-barrel"/>
</dbReference>
<dbReference type="RefSeq" id="WP_057421107.1">
    <property type="nucleotide sequence ID" value="NZ_BMZW01000051.1"/>
</dbReference>
<dbReference type="PATRIC" id="fig|129137.4.peg.2960"/>
<dbReference type="Proteomes" id="UP000630864">
    <property type="component" value="Unassembled WGS sequence"/>
</dbReference>
<accession>A0A0P9QEF2</accession>
<feature type="domain" description="DUF1330" evidence="1">
    <location>
        <begin position="2"/>
        <end position="95"/>
    </location>
</feature>
<dbReference type="SUPFAM" id="SSF54909">
    <property type="entry name" value="Dimeric alpha+beta barrel"/>
    <property type="match status" value="1"/>
</dbReference>
<protein>
    <recommendedName>
        <fullName evidence="1">DUF1330 domain-containing protein</fullName>
    </recommendedName>
</protein>
<gene>
    <name evidence="3" type="ORF">ALO70_02042</name>
    <name evidence="4" type="ORF">ALQ39_00589</name>
    <name evidence="2" type="ORF">PSE10A_53130</name>
</gene>
<proteinExistence type="predicted"/>
<dbReference type="PANTHER" id="PTHR41521">
    <property type="match status" value="1"/>
</dbReference>
<reference evidence="2" key="3">
    <citation type="submission" date="2020-09" db="EMBL/GenBank/DDBJ databases">
        <title>Pseudomonas syringae pv. eriobotryae genome sequence causing loquat canker disease.</title>
        <authorList>
            <person name="Fukuda S."/>
            <person name="Tashiro H."/>
            <person name="Nagano Y."/>
        </authorList>
    </citation>
    <scope>NUCLEOTIDE SEQUENCE</scope>
    <source>
        <strain evidence="2">AM001</strain>
    </source>
</reference>
<organism evidence="3 5">
    <name type="scientific">Pseudomonas amygdali pv. eriobotryae</name>
    <dbReference type="NCBI Taxonomy" id="129137"/>
    <lineage>
        <taxon>Bacteria</taxon>
        <taxon>Pseudomonadati</taxon>
        <taxon>Pseudomonadota</taxon>
        <taxon>Gammaproteobacteria</taxon>
        <taxon>Pseudomonadales</taxon>
        <taxon>Pseudomonadaceae</taxon>
        <taxon>Pseudomonas</taxon>
        <taxon>Pseudomonas amygdali</taxon>
    </lineage>
</organism>
<dbReference type="Gene3D" id="3.30.70.100">
    <property type="match status" value="1"/>
</dbReference>
<dbReference type="Proteomes" id="UP000050490">
    <property type="component" value="Unassembled WGS sequence"/>
</dbReference>
<reference evidence="3 5" key="1">
    <citation type="submission" date="2015-09" db="EMBL/GenBank/DDBJ databases">
        <title>Genome announcement of multiple Pseudomonas syringae strains.</title>
        <authorList>
            <person name="Thakur S."/>
            <person name="Wang P.W."/>
            <person name="Gong Y."/>
            <person name="Weir B.S."/>
            <person name="Guttman D.S."/>
        </authorList>
    </citation>
    <scope>NUCLEOTIDE SEQUENCE [LARGE SCALE GENOMIC DNA]</scope>
    <source>
        <strain evidence="3 5">ICMP4455</strain>
    </source>
</reference>
<dbReference type="PANTHER" id="PTHR41521:SF4">
    <property type="entry name" value="BLR0684 PROTEIN"/>
    <property type="match status" value="1"/>
</dbReference>
<evidence type="ECO:0000313" key="2">
    <source>
        <dbReference type="EMBL" id="GFZ62802.1"/>
    </source>
</evidence>